<name>A0ABN2SXZ1_9MICO</name>
<evidence type="ECO:0000313" key="2">
    <source>
        <dbReference type="EMBL" id="GAA1994479.1"/>
    </source>
</evidence>
<feature type="domain" description="Swt1-like HEPN" evidence="1">
    <location>
        <begin position="11"/>
        <end position="131"/>
    </location>
</feature>
<reference evidence="2 3" key="1">
    <citation type="journal article" date="2019" name="Int. J. Syst. Evol. Microbiol.">
        <title>The Global Catalogue of Microorganisms (GCM) 10K type strain sequencing project: providing services to taxonomists for standard genome sequencing and annotation.</title>
        <authorList>
            <consortium name="The Broad Institute Genomics Platform"/>
            <consortium name="The Broad Institute Genome Sequencing Center for Infectious Disease"/>
            <person name="Wu L."/>
            <person name="Ma J."/>
        </authorList>
    </citation>
    <scope>NUCLEOTIDE SEQUENCE [LARGE SCALE GENOMIC DNA]</scope>
    <source>
        <strain evidence="2 3">JCM 14902</strain>
    </source>
</reference>
<dbReference type="InterPro" id="IPR041650">
    <property type="entry name" value="HEPN_Swt1"/>
</dbReference>
<protein>
    <submittedName>
        <fullName evidence="2">Swt1 family HEPN domain-containing protein</fullName>
    </submittedName>
</protein>
<evidence type="ECO:0000313" key="3">
    <source>
        <dbReference type="Proteomes" id="UP001500326"/>
    </source>
</evidence>
<organism evidence="2 3">
    <name type="scientific">Microbacterium pumilum</name>
    <dbReference type="NCBI Taxonomy" id="344165"/>
    <lineage>
        <taxon>Bacteria</taxon>
        <taxon>Bacillati</taxon>
        <taxon>Actinomycetota</taxon>
        <taxon>Actinomycetes</taxon>
        <taxon>Micrococcales</taxon>
        <taxon>Microbacteriaceae</taxon>
        <taxon>Microbacterium</taxon>
    </lineage>
</organism>
<dbReference type="RefSeq" id="WP_344064702.1">
    <property type="nucleotide sequence ID" value="NZ_BAAAOH010000001.1"/>
</dbReference>
<dbReference type="Proteomes" id="UP001500326">
    <property type="component" value="Unassembled WGS sequence"/>
</dbReference>
<sequence length="1116" mass="121967">MATSNRDRIGRMFEIMSPALDDFITRTVEPVIGDTDWTELVRLVDTSKGASSAKKYDRSDPQVQLRFITENIAGRAKSGWFPFDGVLSHQHKAYASELRSTRDEWAHLKPFDDDTAYRSLDTARLLMAAIGSASAADEIDGVRLDLRRLTADKQDKKSLKNSVVVPDVAGLAPWRSVLKPVDEVATGNFQSSEFAADLYKVARSDASLSSEYSDPRDFFARTYLTEGLRDLISRGVKRLSGDTNASPVINLQTNFGGGKTHSMLALWHLAGGLPLGSFPQEAQELLSASGYPEAGFALPRVALVGNHIAPQGEQKVGGPRVQTIWGELAWQLGGQDAFDLVAEHDAAGTNPGAALHTLLAKYSPAVILVDEWVAYARQLYGREDLAGGTFDTQFTFAQSLTEAAKSTPGVLLAISIPASHDGDDSAGTIAGAAEEVGGSNGVEALKRLQNVVRRVADQWRPATGDEAYRIVKQRLFEPEDATAIAQINVTAKQFVDFYAKNASDFPKEARDPAYGERIRRSYPLHPELFDRLYEDWSSLERFQRTRGVLRLMNAVIHALWVGEDQGPLILPGSIPLADAQVNPELTQYLQDSWKAVIDADVDGPNSEPAKLDGEKTLFGQRSITKRLARTVFFGAAPTIGTAQKGIDTQRVFLGTAVPGDVVGNFHSALAQLGDRATYFYAGAGKYWYDTQANITRRAKDAADALHPEDVWLEISRRLRQSEERKPGEFAAVHVAPGDTGDIPDTEQARLVVIHPRHAHKRGSKDSAARVFAQQATERRGTANRTNRNMVVFVAPDADRLAELEASVRQYLAWNKIVTEANDLNLTPQQLQQAAGRRDQESGTVDGRLAQTYVWILNPANPVTDGAFEIEEIKADGQAASLADRAAKKLGSMGLYGTQHAAGVVRHALDAKVPGVWKSGHVSVGDVWSLYAQYPYMPRLRDREVFIDSLHNMPMLWEKEGFALATSWNTSEERYVGLHLPGDAGSVVINDTTLLVKPQIAIDARRSEVVVPPDLPPGPGPGPGPDPVIVDPPIVVPEKKTTRYVGSVELSSERYANDFAKIANEVIANLASVPGGRLRLALSIDASAAEGFTEQQIRTIRENASTLKFTTNEFEKD</sequence>
<accession>A0ABN2SXZ1</accession>
<comment type="caution">
    <text evidence="2">The sequence shown here is derived from an EMBL/GenBank/DDBJ whole genome shotgun (WGS) entry which is preliminary data.</text>
</comment>
<dbReference type="InterPro" id="IPR007555">
    <property type="entry name" value="DUF499"/>
</dbReference>
<proteinExistence type="predicted"/>
<dbReference type="EMBL" id="BAAAOH010000001">
    <property type="protein sequence ID" value="GAA1994479.1"/>
    <property type="molecule type" value="Genomic_DNA"/>
</dbReference>
<dbReference type="Pfam" id="PF04465">
    <property type="entry name" value="DUF499"/>
    <property type="match status" value="1"/>
</dbReference>
<keyword evidence="3" id="KW-1185">Reference proteome</keyword>
<evidence type="ECO:0000259" key="1">
    <source>
        <dbReference type="Pfam" id="PF18731"/>
    </source>
</evidence>
<gene>
    <name evidence="2" type="ORF">GCM10009777_32740</name>
</gene>
<dbReference type="Pfam" id="PF18731">
    <property type="entry name" value="HEPN_Swt1"/>
    <property type="match status" value="1"/>
</dbReference>